<feature type="chain" id="PRO_5038908449" evidence="1">
    <location>
        <begin position="25"/>
        <end position="307"/>
    </location>
</feature>
<feature type="signal peptide" evidence="1">
    <location>
        <begin position="1"/>
        <end position="24"/>
    </location>
</feature>
<dbReference type="RefSeq" id="WP_143526672.1">
    <property type="nucleotide sequence ID" value="NZ_AP019791.1"/>
</dbReference>
<accession>A0A510HF09</accession>
<protein>
    <submittedName>
        <fullName evidence="2">Uncharacterized protein</fullName>
    </submittedName>
</protein>
<keyword evidence="3" id="KW-1185">Reference proteome</keyword>
<reference evidence="2" key="1">
    <citation type="journal article" date="2019" name="Microbiol. Resour. Announc.">
        <title>Complete Genome Sequence of Rubrobacter xylanophilus Strain AA3-22, Isolated from Arima Onsen in Japan.</title>
        <authorList>
            <person name="Tomariguchi N."/>
            <person name="Miyazaki K."/>
        </authorList>
    </citation>
    <scope>NUCLEOTIDE SEQUENCE [LARGE SCALE GENOMIC DNA]</scope>
    <source>
        <strain evidence="2">AA3-22</strain>
    </source>
</reference>
<dbReference type="EMBL" id="AP019791">
    <property type="protein sequence ID" value="BBL78542.1"/>
    <property type="molecule type" value="Genomic_DNA"/>
</dbReference>
<dbReference type="OrthoDB" id="3734014at2"/>
<organism evidence="2 3">
    <name type="scientific">Rubrobacter xylanophilus</name>
    <dbReference type="NCBI Taxonomy" id="49319"/>
    <lineage>
        <taxon>Bacteria</taxon>
        <taxon>Bacillati</taxon>
        <taxon>Actinomycetota</taxon>
        <taxon>Rubrobacteria</taxon>
        <taxon>Rubrobacterales</taxon>
        <taxon>Rubrobacteraceae</taxon>
        <taxon>Rubrobacter</taxon>
    </lineage>
</organism>
<gene>
    <name evidence="2" type="ORF">RxyAA322_03960</name>
</gene>
<sequence length="307" mass="34630">MAFLWRGRAGALLAGLLLSSALLAALGARSPGAEERGSAGPPPGKPVFSLFLSDPENVRDFREEFALDRRQMGRVLGAVRREEAALGRLQAESERLVSAAGEVPVERIRDHIARSGYNTRVRAVVEATRAEILAHLPPGSGEGLDGWVEREWSVERRRARAESTHWLASTGVTCRVYATWYRGHTRYEVALPHQKLKFDGGYRVRISHQGRSAWAPVKEVGPWNTRDNYWQSRRYRDMWDDLPRCVPEAQAAYFEDYNGGKDQFGREVLNPAGVDLTLAVAGRMGIKRKLQNRGVIRVYVHYPWVQR</sequence>
<dbReference type="AlphaFoldDB" id="A0A510HF09"/>
<evidence type="ECO:0000313" key="3">
    <source>
        <dbReference type="Proteomes" id="UP000318065"/>
    </source>
</evidence>
<keyword evidence="1" id="KW-0732">Signal</keyword>
<evidence type="ECO:0000313" key="2">
    <source>
        <dbReference type="EMBL" id="BBL78542.1"/>
    </source>
</evidence>
<proteinExistence type="predicted"/>
<dbReference type="Proteomes" id="UP000318065">
    <property type="component" value="Chromosome"/>
</dbReference>
<evidence type="ECO:0000256" key="1">
    <source>
        <dbReference type="SAM" id="SignalP"/>
    </source>
</evidence>
<name>A0A510HF09_9ACTN</name>